<name>A0A011NNY8_9PROT</name>
<dbReference type="PATRIC" id="fig|1454003.3.peg.4165"/>
<gene>
    <name evidence="1" type="ORF">AW10_04098</name>
</gene>
<evidence type="ECO:0000313" key="2">
    <source>
        <dbReference type="Proteomes" id="UP000021816"/>
    </source>
</evidence>
<accession>A0A011NNY8</accession>
<sequence>MLKLTAAHRPAAKHWNRGSSHFRERLSAAIDEEWRLLFDDDPGGDHTRFTSPT</sequence>
<dbReference type="Proteomes" id="UP000021816">
    <property type="component" value="Unassembled WGS sequence"/>
</dbReference>
<dbReference type="EMBL" id="JEMX01000136">
    <property type="protein sequence ID" value="EXI76996.1"/>
    <property type="molecule type" value="Genomic_DNA"/>
</dbReference>
<organism evidence="1 2">
    <name type="scientific">Candidatus Accumulibacter appositus</name>
    <dbReference type="NCBI Taxonomy" id="1454003"/>
    <lineage>
        <taxon>Bacteria</taxon>
        <taxon>Pseudomonadati</taxon>
        <taxon>Pseudomonadota</taxon>
        <taxon>Betaproteobacteria</taxon>
        <taxon>Candidatus Accumulibacter</taxon>
    </lineage>
</organism>
<reference evidence="1 2" key="1">
    <citation type="submission" date="2014-02" db="EMBL/GenBank/DDBJ databases">
        <title>Expanding our view of genomic diversity in Candidatus Accumulibacter clades.</title>
        <authorList>
            <person name="Skennerton C.T."/>
            <person name="Barr J.J."/>
            <person name="Slater F.R."/>
            <person name="Bond P.L."/>
            <person name="Tyson G.W."/>
        </authorList>
    </citation>
    <scope>NUCLEOTIDE SEQUENCE [LARGE SCALE GENOMIC DNA]</scope>
    <source>
        <strain evidence="2">BA-92</strain>
    </source>
</reference>
<comment type="caution">
    <text evidence="1">The sequence shown here is derived from an EMBL/GenBank/DDBJ whole genome shotgun (WGS) entry which is preliminary data.</text>
</comment>
<proteinExistence type="predicted"/>
<evidence type="ECO:0000313" key="1">
    <source>
        <dbReference type="EMBL" id="EXI76996.1"/>
    </source>
</evidence>
<protein>
    <submittedName>
        <fullName evidence="1">Uncharacterized protein</fullName>
    </submittedName>
</protein>
<dbReference type="AlphaFoldDB" id="A0A011NNY8"/>